<dbReference type="SUPFAM" id="SSF46785">
    <property type="entry name" value="Winged helix' DNA-binding domain"/>
    <property type="match status" value="1"/>
</dbReference>
<dbReference type="EMBL" id="JBHSJB010000004">
    <property type="protein sequence ID" value="MFC5052942.1"/>
    <property type="molecule type" value="Genomic_DNA"/>
</dbReference>
<dbReference type="RefSeq" id="WP_344037970.1">
    <property type="nucleotide sequence ID" value="NZ_BAAAKE010000009.1"/>
</dbReference>
<organism evidence="4 5">
    <name type="scientific">Saccharothrix xinjiangensis</name>
    <dbReference type="NCBI Taxonomy" id="204798"/>
    <lineage>
        <taxon>Bacteria</taxon>
        <taxon>Bacillati</taxon>
        <taxon>Actinomycetota</taxon>
        <taxon>Actinomycetes</taxon>
        <taxon>Pseudonocardiales</taxon>
        <taxon>Pseudonocardiaceae</taxon>
        <taxon>Saccharothrix</taxon>
    </lineage>
</organism>
<sequence>MIESSESTQRAESAQRTRRTKSTKSTKSTQRAVSNLLGLAVLGLLAESPAHPHALATTLRERGLDRAFKVTTGSLYDVVRALERAGWIEAVETVRVGGRPERTVYRHTGTGGAEFARWVDDLVRVPATEHPKFLAAVTYLGILGPEGAAEALRERAGRLRAELDELRAEHRAVLDSGRVPRLFVLEVEYAVRVLEAELGWVEEIVDDVESGRLAWPAAENTETTGNTETAGNTEGAETTGEVR</sequence>
<keyword evidence="5" id="KW-1185">Reference proteome</keyword>
<evidence type="ECO:0000256" key="1">
    <source>
        <dbReference type="SAM" id="Coils"/>
    </source>
</evidence>
<dbReference type="InterPro" id="IPR036390">
    <property type="entry name" value="WH_DNA-bd_sf"/>
</dbReference>
<name>A0ABV9XU01_9PSEU</name>
<keyword evidence="1" id="KW-0175">Coiled coil</keyword>
<dbReference type="Pfam" id="PF03551">
    <property type="entry name" value="PadR"/>
    <property type="match status" value="1"/>
</dbReference>
<dbReference type="InterPro" id="IPR052509">
    <property type="entry name" value="Metal_resp_DNA-bind_regulator"/>
</dbReference>
<evidence type="ECO:0000256" key="2">
    <source>
        <dbReference type="SAM" id="MobiDB-lite"/>
    </source>
</evidence>
<evidence type="ECO:0000313" key="4">
    <source>
        <dbReference type="EMBL" id="MFC5052942.1"/>
    </source>
</evidence>
<dbReference type="InterPro" id="IPR005149">
    <property type="entry name" value="Tscrpt_reg_PadR_N"/>
</dbReference>
<gene>
    <name evidence="4" type="ORF">ACFPFM_04130</name>
</gene>
<reference evidence="5" key="1">
    <citation type="journal article" date="2019" name="Int. J. Syst. Evol. Microbiol.">
        <title>The Global Catalogue of Microorganisms (GCM) 10K type strain sequencing project: providing services to taxonomists for standard genome sequencing and annotation.</title>
        <authorList>
            <consortium name="The Broad Institute Genomics Platform"/>
            <consortium name="The Broad Institute Genome Sequencing Center for Infectious Disease"/>
            <person name="Wu L."/>
            <person name="Ma J."/>
        </authorList>
    </citation>
    <scope>NUCLEOTIDE SEQUENCE [LARGE SCALE GENOMIC DNA]</scope>
    <source>
        <strain evidence="5">KCTC 12848</strain>
    </source>
</reference>
<dbReference type="Gene3D" id="1.10.10.10">
    <property type="entry name" value="Winged helix-like DNA-binding domain superfamily/Winged helix DNA-binding domain"/>
    <property type="match status" value="1"/>
</dbReference>
<evidence type="ECO:0000259" key="3">
    <source>
        <dbReference type="Pfam" id="PF03551"/>
    </source>
</evidence>
<protein>
    <submittedName>
        <fullName evidence="4">PadR family transcriptional regulator</fullName>
    </submittedName>
</protein>
<proteinExistence type="predicted"/>
<dbReference type="InterPro" id="IPR036388">
    <property type="entry name" value="WH-like_DNA-bd_sf"/>
</dbReference>
<feature type="region of interest" description="Disordered" evidence="2">
    <location>
        <begin position="217"/>
        <end position="243"/>
    </location>
</feature>
<feature type="domain" description="Transcription regulator PadR N-terminal" evidence="3">
    <location>
        <begin position="41"/>
        <end position="116"/>
    </location>
</feature>
<dbReference type="PANTHER" id="PTHR33169:SF27">
    <property type="entry name" value="TRANSCRIPTIONAL REGULATOR PADR FAMILY PROTEIN"/>
    <property type="match status" value="1"/>
</dbReference>
<dbReference type="PANTHER" id="PTHR33169">
    <property type="entry name" value="PADR-FAMILY TRANSCRIPTIONAL REGULATOR"/>
    <property type="match status" value="1"/>
</dbReference>
<feature type="coiled-coil region" evidence="1">
    <location>
        <begin position="149"/>
        <end position="176"/>
    </location>
</feature>
<accession>A0ABV9XU01</accession>
<feature type="compositionally biased region" description="Polar residues" evidence="2">
    <location>
        <begin position="1"/>
        <end position="14"/>
    </location>
</feature>
<comment type="caution">
    <text evidence="4">The sequence shown here is derived from an EMBL/GenBank/DDBJ whole genome shotgun (WGS) entry which is preliminary data.</text>
</comment>
<dbReference type="Proteomes" id="UP001595833">
    <property type="component" value="Unassembled WGS sequence"/>
</dbReference>
<evidence type="ECO:0000313" key="5">
    <source>
        <dbReference type="Proteomes" id="UP001595833"/>
    </source>
</evidence>
<feature type="region of interest" description="Disordered" evidence="2">
    <location>
        <begin position="1"/>
        <end position="30"/>
    </location>
</feature>